<evidence type="ECO:0000313" key="13">
    <source>
        <dbReference type="EMBL" id="MBJ3775277.1"/>
    </source>
</evidence>
<dbReference type="InterPro" id="IPR036771">
    <property type="entry name" value="ATPsynth_dsu/esu_N"/>
</dbReference>
<keyword evidence="14" id="KW-1185">Reference proteome</keyword>
<dbReference type="NCBIfam" id="NF001851">
    <property type="entry name" value="PRK00571.2-4"/>
    <property type="match status" value="1"/>
</dbReference>
<evidence type="ECO:0000256" key="1">
    <source>
        <dbReference type="ARBA" id="ARBA00003543"/>
    </source>
</evidence>
<dbReference type="Pfam" id="PF02823">
    <property type="entry name" value="ATP-synt_DE_N"/>
    <property type="match status" value="1"/>
</dbReference>
<evidence type="ECO:0000256" key="8">
    <source>
        <dbReference type="ARBA" id="ARBA00023196"/>
    </source>
</evidence>
<comment type="caution">
    <text evidence="13">The sequence shown here is derived from an EMBL/GenBank/DDBJ whole genome shotgun (WGS) entry which is preliminary data.</text>
</comment>
<dbReference type="PANTHER" id="PTHR13822">
    <property type="entry name" value="ATP SYNTHASE DELTA/EPSILON CHAIN"/>
    <property type="match status" value="1"/>
</dbReference>
<organism evidence="13 14">
    <name type="scientific">Acuticoccus mangrovi</name>
    <dbReference type="NCBI Taxonomy" id="2796142"/>
    <lineage>
        <taxon>Bacteria</taxon>
        <taxon>Pseudomonadati</taxon>
        <taxon>Pseudomonadota</taxon>
        <taxon>Alphaproteobacteria</taxon>
        <taxon>Hyphomicrobiales</taxon>
        <taxon>Amorphaceae</taxon>
        <taxon>Acuticoccus</taxon>
    </lineage>
</organism>
<dbReference type="GO" id="GO:0012505">
    <property type="term" value="C:endomembrane system"/>
    <property type="evidence" value="ECO:0007669"/>
    <property type="project" value="UniProtKB-SubCell"/>
</dbReference>
<dbReference type="Gene3D" id="2.60.15.10">
    <property type="entry name" value="F0F1 ATP synthase delta/epsilon subunit, N-terminal"/>
    <property type="match status" value="1"/>
</dbReference>
<keyword evidence="5 10" id="KW-0375">Hydrogen ion transport</keyword>
<keyword evidence="6 10" id="KW-0406">Ion transport</keyword>
<gene>
    <name evidence="10" type="primary">atpC</name>
    <name evidence="13" type="ORF">JCR33_06235</name>
</gene>
<evidence type="ECO:0000256" key="5">
    <source>
        <dbReference type="ARBA" id="ARBA00022781"/>
    </source>
</evidence>
<dbReference type="InterPro" id="IPR020546">
    <property type="entry name" value="ATP_synth_F1_dsu/esu_N"/>
</dbReference>
<keyword evidence="4 10" id="KW-0813">Transport</keyword>
<dbReference type="GO" id="GO:0005524">
    <property type="term" value="F:ATP binding"/>
    <property type="evidence" value="ECO:0007669"/>
    <property type="project" value="UniProtKB-UniRule"/>
</dbReference>
<feature type="domain" description="ATP synthase F1 complex delta/epsilon subunit N-terminal" evidence="12">
    <location>
        <begin position="6"/>
        <end position="84"/>
    </location>
</feature>
<evidence type="ECO:0000313" key="14">
    <source>
        <dbReference type="Proteomes" id="UP000609531"/>
    </source>
</evidence>
<keyword evidence="7 10" id="KW-0472">Membrane</keyword>
<accession>A0A934IK61</accession>
<dbReference type="Proteomes" id="UP000609531">
    <property type="component" value="Unassembled WGS sequence"/>
</dbReference>
<evidence type="ECO:0000256" key="7">
    <source>
        <dbReference type="ARBA" id="ARBA00023136"/>
    </source>
</evidence>
<dbReference type="SUPFAM" id="SSF51344">
    <property type="entry name" value="Epsilon subunit of F1F0-ATP synthase N-terminal domain"/>
    <property type="match status" value="1"/>
</dbReference>
<sequence>MAATFPFELVSPEKLLFSGDVEAVLLPGAEGELQVMAGHAPLLALLEPGIMEVTGGPAGKQRVFIDGGFCDMNGESCTVLAEAATAVEDLSAEAMDEIIAEAEEAAAALEGGERDEANRRIATLRTVKAAI</sequence>
<name>A0A934IK61_9HYPH</name>
<dbReference type="HAMAP" id="MF_00530">
    <property type="entry name" value="ATP_synth_epsil_bac"/>
    <property type="match status" value="1"/>
</dbReference>
<proteinExistence type="inferred from homology"/>
<protein>
    <recommendedName>
        <fullName evidence="10">ATP synthase epsilon chain</fullName>
    </recommendedName>
    <alternativeName>
        <fullName evidence="10">ATP synthase F1 sector epsilon subunit</fullName>
    </alternativeName>
    <alternativeName>
        <fullName evidence="10">F-ATPase epsilon subunit</fullName>
    </alternativeName>
</protein>
<evidence type="ECO:0000256" key="4">
    <source>
        <dbReference type="ARBA" id="ARBA00022448"/>
    </source>
</evidence>
<evidence type="ECO:0000256" key="2">
    <source>
        <dbReference type="ARBA" id="ARBA00004184"/>
    </source>
</evidence>
<keyword evidence="10" id="KW-1003">Cell membrane</keyword>
<evidence type="ECO:0000259" key="12">
    <source>
        <dbReference type="Pfam" id="PF02823"/>
    </source>
</evidence>
<comment type="function">
    <text evidence="1 10">Produces ATP from ADP in the presence of a proton gradient across the membrane.</text>
</comment>
<dbReference type="EMBL" id="JAEKJA010000003">
    <property type="protein sequence ID" value="MBJ3775277.1"/>
    <property type="molecule type" value="Genomic_DNA"/>
</dbReference>
<dbReference type="CDD" id="cd12152">
    <property type="entry name" value="F1-ATPase_delta"/>
    <property type="match status" value="1"/>
</dbReference>
<comment type="similarity">
    <text evidence="3 10 11">Belongs to the ATPase epsilon chain family.</text>
</comment>
<dbReference type="GO" id="GO:0046933">
    <property type="term" value="F:proton-transporting ATP synthase activity, rotational mechanism"/>
    <property type="evidence" value="ECO:0007669"/>
    <property type="project" value="UniProtKB-UniRule"/>
</dbReference>
<dbReference type="PANTHER" id="PTHR13822:SF10">
    <property type="entry name" value="ATP SYNTHASE EPSILON CHAIN, CHLOROPLASTIC"/>
    <property type="match status" value="1"/>
</dbReference>
<dbReference type="InterPro" id="IPR001469">
    <property type="entry name" value="ATP_synth_F1_dsu/esu"/>
</dbReference>
<evidence type="ECO:0000256" key="11">
    <source>
        <dbReference type="RuleBase" id="RU003656"/>
    </source>
</evidence>
<comment type="subcellular location">
    <subcellularLocation>
        <location evidence="10">Cell membrane</location>
        <topology evidence="10">Peripheral membrane protein</topology>
    </subcellularLocation>
    <subcellularLocation>
        <location evidence="2">Endomembrane system</location>
        <topology evidence="2">Peripheral membrane protein</topology>
    </subcellularLocation>
</comment>
<evidence type="ECO:0000256" key="10">
    <source>
        <dbReference type="HAMAP-Rule" id="MF_00530"/>
    </source>
</evidence>
<reference evidence="13" key="1">
    <citation type="submission" date="2020-12" db="EMBL/GenBank/DDBJ databases">
        <title>Bacterial taxonomy.</title>
        <authorList>
            <person name="Pan X."/>
        </authorList>
    </citation>
    <scope>NUCLEOTIDE SEQUENCE</scope>
    <source>
        <strain evidence="13">B2012</strain>
    </source>
</reference>
<keyword evidence="8 10" id="KW-0139">CF(1)</keyword>
<dbReference type="RefSeq" id="WP_198881152.1">
    <property type="nucleotide sequence ID" value="NZ_JAEKJA010000003.1"/>
</dbReference>
<dbReference type="NCBIfam" id="TIGR01216">
    <property type="entry name" value="ATP_synt_epsi"/>
    <property type="match status" value="1"/>
</dbReference>
<dbReference type="GO" id="GO:0045259">
    <property type="term" value="C:proton-transporting ATP synthase complex"/>
    <property type="evidence" value="ECO:0007669"/>
    <property type="project" value="UniProtKB-KW"/>
</dbReference>
<dbReference type="GO" id="GO:0005886">
    <property type="term" value="C:plasma membrane"/>
    <property type="evidence" value="ECO:0007669"/>
    <property type="project" value="UniProtKB-SubCell"/>
</dbReference>
<comment type="subunit">
    <text evidence="10 11">F-type ATPases have 2 components, CF(1) - the catalytic core - and CF(0) - the membrane proton channel. CF(1) has five subunits: alpha(3), beta(3), gamma(1), delta(1), epsilon(1). CF(0) has three main subunits: a, b and c.</text>
</comment>
<dbReference type="AlphaFoldDB" id="A0A934IK61"/>
<keyword evidence="9 10" id="KW-0066">ATP synthesis</keyword>
<evidence type="ECO:0000256" key="9">
    <source>
        <dbReference type="ARBA" id="ARBA00023310"/>
    </source>
</evidence>
<evidence type="ECO:0000256" key="3">
    <source>
        <dbReference type="ARBA" id="ARBA00005712"/>
    </source>
</evidence>
<evidence type="ECO:0000256" key="6">
    <source>
        <dbReference type="ARBA" id="ARBA00023065"/>
    </source>
</evidence>